<feature type="compositionally biased region" description="Low complexity" evidence="7">
    <location>
        <begin position="1397"/>
        <end position="1412"/>
    </location>
</feature>
<evidence type="ECO:0000256" key="7">
    <source>
        <dbReference type="SAM" id="MobiDB-lite"/>
    </source>
</evidence>
<feature type="domain" description="USP" evidence="8">
    <location>
        <begin position="370"/>
        <end position="1102"/>
    </location>
</feature>
<evidence type="ECO:0000256" key="1">
    <source>
        <dbReference type="ARBA" id="ARBA00000707"/>
    </source>
</evidence>
<dbReference type="InterPro" id="IPR008978">
    <property type="entry name" value="HSP20-like_chaperone"/>
</dbReference>
<feature type="compositionally biased region" description="Low complexity" evidence="7">
    <location>
        <begin position="123"/>
        <end position="160"/>
    </location>
</feature>
<dbReference type="InterPro" id="IPR002893">
    <property type="entry name" value="Znf_MYND"/>
</dbReference>
<comment type="catalytic activity">
    <reaction evidence="1">
        <text>Thiol-dependent hydrolysis of ester, thioester, amide, peptide and isopeptide bonds formed by the C-terminal Gly of ubiquitin (a 76-residue protein attached to proteins as an intracellular targeting signal).</text>
        <dbReference type="EC" id="3.4.19.12"/>
    </reaction>
</comment>
<dbReference type="InterPro" id="IPR007052">
    <property type="entry name" value="CS_dom"/>
</dbReference>
<dbReference type="Pfam" id="PF04969">
    <property type="entry name" value="CS"/>
    <property type="match status" value="2"/>
</dbReference>
<dbReference type="InterPro" id="IPR038765">
    <property type="entry name" value="Papain-like_cys_pep_sf"/>
</dbReference>
<dbReference type="CDD" id="cd02674">
    <property type="entry name" value="Peptidase_C19R"/>
    <property type="match status" value="1"/>
</dbReference>
<feature type="compositionally biased region" description="Polar residues" evidence="7">
    <location>
        <begin position="163"/>
        <end position="173"/>
    </location>
</feature>
<dbReference type="PROSITE" id="PS51203">
    <property type="entry name" value="CS"/>
    <property type="match status" value="2"/>
</dbReference>
<dbReference type="EMBL" id="IACT01001788">
    <property type="protein sequence ID" value="LAC21112.1"/>
    <property type="molecule type" value="mRNA"/>
</dbReference>
<keyword evidence="5" id="KW-0862">Zinc</keyword>
<dbReference type="Gene3D" id="3.90.70.10">
    <property type="entry name" value="Cysteine proteinases"/>
    <property type="match status" value="2"/>
</dbReference>
<dbReference type="PANTHER" id="PTHR21646:SF74">
    <property type="entry name" value="UBIQUITIN CARBOXYL-TERMINAL HYDROLASE 19"/>
    <property type="match status" value="1"/>
</dbReference>
<keyword evidence="11" id="KW-0378">Hydrolase</keyword>
<dbReference type="InterPro" id="IPR001394">
    <property type="entry name" value="Peptidase_C19_UCH"/>
</dbReference>
<evidence type="ECO:0000259" key="9">
    <source>
        <dbReference type="PROSITE" id="PS50865"/>
    </source>
</evidence>
<feature type="region of interest" description="Disordered" evidence="7">
    <location>
        <begin position="120"/>
        <end position="173"/>
    </location>
</feature>
<sequence>MDGAVNKLPQSLNHSDAGSMAKKKKEIENRTNSMSSDMPMDWSQRDTWVIVTLVTGNNHDSKRIKVEVEPNYVSITLSDGRRYATKLYSEVVVEGAEYHQKGHQYIVKLMKHDPTIHWPTLMPSTTSNKNHNNNNVSQNNNYNNNNSSNNNRRPSSSKVNEAADSSNKQSINNCNKKMESAGANATRITLQDVKMDYCEWGDVFMLHIFLKKIKKETLHIKFLPNKIIILFNTADPKILSTNQSYSESTTFEYHRTLLGSIVPDECTHVLSACKLEVKLKKEKLGNWQAISPIDGAKGASCSAIVAEASGCVPPAPPAPPTPIQARKPTCLVSPSPSGARHDRFSISSGSAYNTMSSSGYGSPPAKHGYMGLENIGNTCFMNSVLQTLLNTRELRDYFLSPVNYSQKELNTKNPLGQGGRLAVAFALLMKVAWNNQNRSFAPAKLKAVMSLKANQFSGFAQHDAQEFMVELLDGLHEDLNRIKQKPYFAEPPELDGWDDAMAANESWRLHKLRNDSIIDDLFKGQFRSALTCHECNKISVKFDEFCCLSVPIPKDQKVLKVVFFYRDTYKRPIRVSVSISADAVLEDFKRELGTLLKISPSCIVLLETFKHKVQKLFQRGASLASVICDDNLLAFEVITPAQVGEDVLEVCITQRLTTPTKPIKCAHCDKLGSASLQIKRCTKCLNVGYCSTDCQKAHWQQHNIHCHFTHEVVGYPFIVSLPKSHATYNALSRAMENYARHSVDFFQPPVQQLAIKKRLATDNRSKNTRKGSTSSNEMSPDEDQEKMEVDVTMVERLSCSSDTEACSKEEEEEEEDNNRPNTVNNDWGTGHLLTAPNTHNNNNASGSVCAVQPLVPYPNTATQLFTIIPVSSRGQTLPNQKRVEDEGDEPLDLDHHQYYAMDWTNSSSTNEAICLIKNKEIDCDEGPRSAGILNDGSSLYSPHQVTTLQSCMDLFTQPENLYEGDSWRCPRCKKPVEATKQMSLWKLPPVLIVQLKRFSFKYVLYSDKIDKFVQYPIRGFDVSPYISPGGGDGRSTQYDLYGVVNHMGRLLGGHYTAYARTLNAHDTDFAIDWRLFDDSRVSNIREENVVNDQAYLLLYRRRGTPFTLPDLPAPEEEEPEMPQETASMETASAGASSVSIDNCEQRNVVYQSNNVSTVHVPVSAPSIKVVHNSNLSQAFQGYASSGMSEAYDNINNSPPQHSNLLNMRIGQEETLYSTEQGSTLSAFDSLLQSPLTDSYKATSTINTKDAMCGNLVSNIHIEDGAVGGSLTEESAVGGAAGDSFSSMTGNTNITVAPFYSSAINASDIFSAPTASSSYFSPIFGASSNSFSNSGGASCVPRAPAVGAECPVVIEGQQEGSNSTGISMSDDGGGSIYVDGGSASAVASSPSDVVLDAVTPMSVSTTSQPSVSSTEEESISTPQEELD</sequence>
<feature type="domain" description="CS" evidence="10">
    <location>
        <begin position="190"/>
        <end position="291"/>
    </location>
</feature>
<dbReference type="SUPFAM" id="SSF49764">
    <property type="entry name" value="HSP20-like chaperones"/>
    <property type="match status" value="2"/>
</dbReference>
<name>A0A6A7FSR5_9CRUS</name>
<feature type="region of interest" description="Disordered" evidence="7">
    <location>
        <begin position="799"/>
        <end position="840"/>
    </location>
</feature>
<evidence type="ECO:0000313" key="11">
    <source>
        <dbReference type="EMBL" id="LAC21112.1"/>
    </source>
</evidence>
<dbReference type="EC" id="3.4.19.12" evidence="2"/>
<feature type="domain" description="MYND-type" evidence="9">
    <location>
        <begin position="665"/>
        <end position="706"/>
    </location>
</feature>
<dbReference type="InterPro" id="IPR050185">
    <property type="entry name" value="Ub_carboxyl-term_hydrolase"/>
</dbReference>
<proteinExistence type="evidence at transcript level"/>
<feature type="domain" description="CS" evidence="10">
    <location>
        <begin position="35"/>
        <end position="122"/>
    </location>
</feature>
<dbReference type="InterPro" id="IPR028889">
    <property type="entry name" value="USP"/>
</dbReference>
<dbReference type="Gene3D" id="2.60.40.790">
    <property type="match status" value="2"/>
</dbReference>
<feature type="region of interest" description="Disordered" evidence="7">
    <location>
        <begin position="1"/>
        <end position="39"/>
    </location>
</feature>
<dbReference type="PROSITE" id="PS00973">
    <property type="entry name" value="USP_2"/>
    <property type="match status" value="1"/>
</dbReference>
<evidence type="ECO:0000256" key="3">
    <source>
        <dbReference type="ARBA" id="ARBA00022723"/>
    </source>
</evidence>
<organism evidence="11">
    <name type="scientific">Hirondellea gigas</name>
    <dbReference type="NCBI Taxonomy" id="1518452"/>
    <lineage>
        <taxon>Eukaryota</taxon>
        <taxon>Metazoa</taxon>
        <taxon>Ecdysozoa</taxon>
        <taxon>Arthropoda</taxon>
        <taxon>Crustacea</taxon>
        <taxon>Multicrustacea</taxon>
        <taxon>Malacostraca</taxon>
        <taxon>Eumalacostraca</taxon>
        <taxon>Peracarida</taxon>
        <taxon>Amphipoda</taxon>
        <taxon>Amphilochidea</taxon>
        <taxon>Lysianassida</taxon>
        <taxon>Lysianassidira</taxon>
        <taxon>Lysianassoidea</taxon>
        <taxon>Lysianassidae</taxon>
        <taxon>Hirondellea</taxon>
    </lineage>
</organism>
<protein>
    <recommendedName>
        <fullName evidence="2">ubiquitinyl hydrolase 1</fullName>
        <ecNumber evidence="2">3.4.19.12</ecNumber>
    </recommendedName>
</protein>
<evidence type="ECO:0000256" key="6">
    <source>
        <dbReference type="PROSITE-ProRule" id="PRU00134"/>
    </source>
</evidence>
<evidence type="ECO:0000259" key="10">
    <source>
        <dbReference type="PROSITE" id="PS51203"/>
    </source>
</evidence>
<dbReference type="InterPro" id="IPR018200">
    <property type="entry name" value="USP_CS"/>
</dbReference>
<keyword evidence="3" id="KW-0479">Metal-binding</keyword>
<feature type="region of interest" description="Disordered" evidence="7">
    <location>
        <begin position="756"/>
        <end position="787"/>
    </location>
</feature>
<dbReference type="SUPFAM" id="SSF54001">
    <property type="entry name" value="Cysteine proteinases"/>
    <property type="match status" value="1"/>
</dbReference>
<dbReference type="PROSITE" id="PS00972">
    <property type="entry name" value="USP_1"/>
    <property type="match status" value="1"/>
</dbReference>
<dbReference type="GO" id="GO:0004843">
    <property type="term" value="F:cysteine-type deubiquitinase activity"/>
    <property type="evidence" value="ECO:0007669"/>
    <property type="project" value="UniProtKB-EC"/>
</dbReference>
<evidence type="ECO:0000259" key="8">
    <source>
        <dbReference type="PROSITE" id="PS50235"/>
    </source>
</evidence>
<evidence type="ECO:0000256" key="2">
    <source>
        <dbReference type="ARBA" id="ARBA00012759"/>
    </source>
</evidence>
<evidence type="ECO:0000256" key="4">
    <source>
        <dbReference type="ARBA" id="ARBA00022771"/>
    </source>
</evidence>
<dbReference type="PROSITE" id="PS01360">
    <property type="entry name" value="ZF_MYND_1"/>
    <property type="match status" value="1"/>
</dbReference>
<keyword evidence="4 6" id="KW-0863">Zinc-finger</keyword>
<dbReference type="CDD" id="cd00298">
    <property type="entry name" value="ACD_sHsps_p23-like"/>
    <property type="match status" value="1"/>
</dbReference>
<feature type="region of interest" description="Disordered" evidence="7">
    <location>
        <begin position="1397"/>
        <end position="1426"/>
    </location>
</feature>
<dbReference type="Pfam" id="PF00443">
    <property type="entry name" value="UCH"/>
    <property type="match status" value="1"/>
</dbReference>
<dbReference type="PANTHER" id="PTHR21646">
    <property type="entry name" value="UBIQUITIN CARBOXYL-TERMINAL HYDROLASE"/>
    <property type="match status" value="1"/>
</dbReference>
<dbReference type="GO" id="GO:0016579">
    <property type="term" value="P:protein deubiquitination"/>
    <property type="evidence" value="ECO:0007669"/>
    <property type="project" value="InterPro"/>
</dbReference>
<feature type="compositionally biased region" description="Acidic residues" evidence="7">
    <location>
        <begin position="1413"/>
        <end position="1426"/>
    </location>
</feature>
<evidence type="ECO:0000256" key="5">
    <source>
        <dbReference type="ARBA" id="ARBA00022833"/>
    </source>
</evidence>
<dbReference type="SUPFAM" id="SSF144232">
    <property type="entry name" value="HIT/MYND zinc finger-like"/>
    <property type="match status" value="1"/>
</dbReference>
<dbReference type="PROSITE" id="PS50235">
    <property type="entry name" value="USP_3"/>
    <property type="match status" value="1"/>
</dbReference>
<dbReference type="PROSITE" id="PS50865">
    <property type="entry name" value="ZF_MYND_2"/>
    <property type="match status" value="1"/>
</dbReference>
<dbReference type="CDD" id="cd06463">
    <property type="entry name" value="p23_like"/>
    <property type="match status" value="1"/>
</dbReference>
<dbReference type="Pfam" id="PF01753">
    <property type="entry name" value="zf-MYND"/>
    <property type="match status" value="1"/>
</dbReference>
<dbReference type="GO" id="GO:0008270">
    <property type="term" value="F:zinc ion binding"/>
    <property type="evidence" value="ECO:0007669"/>
    <property type="project" value="UniProtKB-KW"/>
</dbReference>
<reference evidence="11" key="1">
    <citation type="submission" date="2017-11" db="EMBL/GenBank/DDBJ databases">
        <title>The sensing device of the deep-sea amphipod.</title>
        <authorList>
            <person name="Kobayashi H."/>
            <person name="Nagahama T."/>
            <person name="Arai W."/>
            <person name="Sasagawa Y."/>
            <person name="Umeda M."/>
            <person name="Hayashi T."/>
            <person name="Nikaido I."/>
            <person name="Watanabe H."/>
            <person name="Oguri K."/>
            <person name="Kitazato H."/>
            <person name="Fujioka K."/>
            <person name="Kido Y."/>
            <person name="Takami H."/>
        </authorList>
    </citation>
    <scope>NUCLEOTIDE SEQUENCE</scope>
    <source>
        <tissue evidence="11">Whole body</tissue>
    </source>
</reference>
<accession>A0A6A7FSR5</accession>